<evidence type="ECO:0000256" key="6">
    <source>
        <dbReference type="ARBA" id="ARBA00023329"/>
    </source>
</evidence>
<dbReference type="Proteomes" id="UP000694924">
    <property type="component" value="Unplaced"/>
</dbReference>
<feature type="compositionally biased region" description="Polar residues" evidence="7">
    <location>
        <begin position="398"/>
        <end position="430"/>
    </location>
</feature>
<feature type="compositionally biased region" description="Low complexity" evidence="7">
    <location>
        <begin position="550"/>
        <end position="563"/>
    </location>
</feature>
<dbReference type="Gene3D" id="2.30.30.380">
    <property type="entry name" value="Zn-finger domain of Sec23/24"/>
    <property type="match status" value="1"/>
</dbReference>
<feature type="compositionally biased region" description="Polar residues" evidence="7">
    <location>
        <begin position="60"/>
        <end position="78"/>
    </location>
</feature>
<gene>
    <name evidence="14 15 16" type="primary">LOC107072159</name>
</gene>
<dbReference type="PANTHER" id="PTHR13803:SF4">
    <property type="entry name" value="SECRETORY 24CD, ISOFORM C"/>
    <property type="match status" value="1"/>
</dbReference>
<evidence type="ECO:0000259" key="8">
    <source>
        <dbReference type="Pfam" id="PF00626"/>
    </source>
</evidence>
<dbReference type="InterPro" id="IPR036175">
    <property type="entry name" value="Sec23/24_helical_dom_sf"/>
</dbReference>
<feature type="region of interest" description="Disordered" evidence="7">
    <location>
        <begin position="1"/>
        <end position="160"/>
    </location>
</feature>
<keyword evidence="5" id="KW-0653">Protein transport</keyword>
<evidence type="ECO:0000256" key="2">
    <source>
        <dbReference type="ARBA" id="ARBA00004397"/>
    </source>
</evidence>
<dbReference type="SUPFAM" id="SSF81995">
    <property type="entry name" value="beta-sandwich domain of Sec23/24"/>
    <property type="match status" value="1"/>
</dbReference>
<proteinExistence type="inferred from homology"/>
<feature type="compositionally biased region" description="Low complexity" evidence="7">
    <location>
        <begin position="124"/>
        <end position="146"/>
    </location>
</feature>
<evidence type="ECO:0000259" key="11">
    <source>
        <dbReference type="Pfam" id="PF04815"/>
    </source>
</evidence>
<feature type="compositionally biased region" description="Polar residues" evidence="7">
    <location>
        <begin position="256"/>
        <end position="313"/>
    </location>
</feature>
<evidence type="ECO:0000313" key="16">
    <source>
        <dbReference type="RefSeq" id="XP_015187345.1"/>
    </source>
</evidence>
<dbReference type="Gene3D" id="2.60.40.1670">
    <property type="entry name" value="beta-sandwich domain of Sec23/24"/>
    <property type="match status" value="1"/>
</dbReference>
<evidence type="ECO:0000313" key="15">
    <source>
        <dbReference type="RefSeq" id="XP_015187344.1"/>
    </source>
</evidence>
<dbReference type="Pfam" id="PF08033">
    <property type="entry name" value="Sec23_BS"/>
    <property type="match status" value="1"/>
</dbReference>
<dbReference type="RefSeq" id="XP_015187343.1">
    <property type="nucleotide sequence ID" value="XM_015331857.1"/>
</dbReference>
<name>A0ABM1J4F5_POLDO</name>
<dbReference type="RefSeq" id="XP_015187345.1">
    <property type="nucleotide sequence ID" value="XM_015331859.1"/>
</dbReference>
<dbReference type="InterPro" id="IPR006900">
    <property type="entry name" value="Sec23/24_helical_dom"/>
</dbReference>
<feature type="compositionally biased region" description="Polar residues" evidence="7">
    <location>
        <begin position="220"/>
        <end position="234"/>
    </location>
</feature>
<feature type="compositionally biased region" description="Low complexity" evidence="7">
    <location>
        <begin position="245"/>
        <end position="254"/>
    </location>
</feature>
<feature type="compositionally biased region" description="Pro residues" evidence="7">
    <location>
        <begin position="30"/>
        <end position="46"/>
    </location>
</feature>
<dbReference type="SUPFAM" id="SSF82754">
    <property type="entry name" value="C-terminal, gelsolin-like domain of Sec23/24"/>
    <property type="match status" value="1"/>
</dbReference>
<organism evidence="13 14">
    <name type="scientific">Polistes dominula</name>
    <name type="common">European paper wasp</name>
    <name type="synonym">Vespa dominula</name>
    <dbReference type="NCBI Taxonomy" id="743375"/>
    <lineage>
        <taxon>Eukaryota</taxon>
        <taxon>Metazoa</taxon>
        <taxon>Ecdysozoa</taxon>
        <taxon>Arthropoda</taxon>
        <taxon>Hexapoda</taxon>
        <taxon>Insecta</taxon>
        <taxon>Pterygota</taxon>
        <taxon>Neoptera</taxon>
        <taxon>Endopterygota</taxon>
        <taxon>Hymenoptera</taxon>
        <taxon>Apocrita</taxon>
        <taxon>Aculeata</taxon>
        <taxon>Vespoidea</taxon>
        <taxon>Vespidae</taxon>
        <taxon>Polistinae</taxon>
        <taxon>Polistini</taxon>
        <taxon>Polistes</taxon>
    </lineage>
</organism>
<reference evidence="14 15" key="1">
    <citation type="submission" date="2025-05" db="UniProtKB">
        <authorList>
            <consortium name="RefSeq"/>
        </authorList>
    </citation>
    <scope>IDENTIFICATION</scope>
    <source>
        <tissue evidence="14 15">Whole body</tissue>
    </source>
</reference>
<feature type="domain" description="Sec23/Sec24 beta-sandwich" evidence="12">
    <location>
        <begin position="1158"/>
        <end position="1240"/>
    </location>
</feature>
<feature type="compositionally biased region" description="Polar residues" evidence="7">
    <location>
        <begin position="681"/>
        <end position="729"/>
    </location>
</feature>
<feature type="region of interest" description="Disordered" evidence="7">
    <location>
        <begin position="220"/>
        <end position="488"/>
    </location>
</feature>
<feature type="compositionally biased region" description="Polar residues" evidence="7">
    <location>
        <begin position="351"/>
        <end position="374"/>
    </location>
</feature>
<evidence type="ECO:0000313" key="13">
    <source>
        <dbReference type="Proteomes" id="UP000694924"/>
    </source>
</evidence>
<keyword evidence="6" id="KW-0968">Cytoplasmic vesicle</keyword>
<dbReference type="Pfam" id="PF04810">
    <property type="entry name" value="zf-Sec23_Sec24"/>
    <property type="match status" value="1"/>
</dbReference>
<evidence type="ECO:0000259" key="10">
    <source>
        <dbReference type="Pfam" id="PF04811"/>
    </source>
</evidence>
<feature type="region of interest" description="Disordered" evidence="7">
    <location>
        <begin position="536"/>
        <end position="570"/>
    </location>
</feature>
<keyword evidence="4" id="KW-0813">Transport</keyword>
<dbReference type="InterPro" id="IPR006896">
    <property type="entry name" value="Sec23/24_trunk_dom"/>
</dbReference>
<keyword evidence="13" id="KW-1185">Reference proteome</keyword>
<dbReference type="InterPro" id="IPR036174">
    <property type="entry name" value="Znf_Sec23_Sec24_sf"/>
</dbReference>
<dbReference type="Gene3D" id="3.40.20.10">
    <property type="entry name" value="Severin"/>
    <property type="match status" value="1"/>
</dbReference>
<dbReference type="InterPro" id="IPR012990">
    <property type="entry name" value="Beta-sandwich_Sec23_24"/>
</dbReference>
<evidence type="ECO:0000256" key="4">
    <source>
        <dbReference type="ARBA" id="ARBA00022448"/>
    </source>
</evidence>
<dbReference type="Pfam" id="PF00626">
    <property type="entry name" value="Gelsolin"/>
    <property type="match status" value="1"/>
</dbReference>
<evidence type="ECO:0000259" key="12">
    <source>
        <dbReference type="Pfam" id="PF08033"/>
    </source>
</evidence>
<dbReference type="CDD" id="cd01479">
    <property type="entry name" value="Sec24-like"/>
    <property type="match status" value="1"/>
</dbReference>
<feature type="compositionally biased region" description="Low complexity" evidence="7">
    <location>
        <begin position="379"/>
        <end position="397"/>
    </location>
</feature>
<dbReference type="SUPFAM" id="SSF53300">
    <property type="entry name" value="vWA-like"/>
    <property type="match status" value="1"/>
</dbReference>
<dbReference type="InterPro" id="IPR041742">
    <property type="entry name" value="Sec24-like_trunk_dom"/>
</dbReference>
<dbReference type="InterPro" id="IPR029006">
    <property type="entry name" value="ADF-H/Gelsolin-like_dom_sf"/>
</dbReference>
<feature type="compositionally biased region" description="Pro residues" evidence="7">
    <location>
        <begin position="79"/>
        <end position="96"/>
    </location>
</feature>
<evidence type="ECO:0000256" key="3">
    <source>
        <dbReference type="ARBA" id="ARBA00008334"/>
    </source>
</evidence>
<dbReference type="InterPro" id="IPR050550">
    <property type="entry name" value="SEC23_SEC24_subfamily"/>
</dbReference>
<dbReference type="Pfam" id="PF04811">
    <property type="entry name" value="Sec23_trunk"/>
    <property type="match status" value="1"/>
</dbReference>
<dbReference type="InterPro" id="IPR006895">
    <property type="entry name" value="Znf_Sec23_Sec24"/>
</dbReference>
<comment type="similarity">
    <text evidence="3">Belongs to the SEC23/SEC24 family. SEC24 subfamily.</text>
</comment>
<dbReference type="SUPFAM" id="SSF81811">
    <property type="entry name" value="Helical domain of Sec23/24"/>
    <property type="match status" value="1"/>
</dbReference>
<evidence type="ECO:0000256" key="1">
    <source>
        <dbReference type="ARBA" id="ARBA00004299"/>
    </source>
</evidence>
<dbReference type="Gene3D" id="1.20.120.730">
    <property type="entry name" value="Sec23/Sec24 helical domain"/>
    <property type="match status" value="1"/>
</dbReference>
<feature type="domain" description="Gelsolin-like" evidence="8">
    <location>
        <begin position="1371"/>
        <end position="1446"/>
    </location>
</feature>
<dbReference type="PANTHER" id="PTHR13803">
    <property type="entry name" value="SEC24-RELATED PROTEIN"/>
    <property type="match status" value="1"/>
</dbReference>
<dbReference type="InterPro" id="IPR036180">
    <property type="entry name" value="Gelsolin-like_dom_sf"/>
</dbReference>
<evidence type="ECO:0000256" key="5">
    <source>
        <dbReference type="ARBA" id="ARBA00022927"/>
    </source>
</evidence>
<feature type="region of interest" description="Disordered" evidence="7">
    <location>
        <begin position="680"/>
        <end position="733"/>
    </location>
</feature>
<evidence type="ECO:0000256" key="7">
    <source>
        <dbReference type="SAM" id="MobiDB-lite"/>
    </source>
</evidence>
<feature type="compositionally biased region" description="Polar residues" evidence="7">
    <location>
        <begin position="147"/>
        <end position="160"/>
    </location>
</feature>
<dbReference type="Pfam" id="PF04815">
    <property type="entry name" value="Sec23_helical"/>
    <property type="match status" value="1"/>
</dbReference>
<dbReference type="SUPFAM" id="SSF82919">
    <property type="entry name" value="Zn-finger domain of Sec23/24"/>
    <property type="match status" value="1"/>
</dbReference>
<feature type="domain" description="Sec23/Sec24 helical" evidence="11">
    <location>
        <begin position="1253"/>
        <end position="1353"/>
    </location>
</feature>
<protein>
    <submittedName>
        <fullName evidence="14 15">Protein transport protein Sec24C isoform X1</fullName>
    </submittedName>
</protein>
<comment type="subcellular location">
    <subcellularLocation>
        <location evidence="1">Cytoplasmic vesicle</location>
        <location evidence="1">COPII-coated vesicle membrane</location>
        <topology evidence="1">Peripheral membrane protein</topology>
        <orientation evidence="1">Cytoplasmic side</orientation>
    </subcellularLocation>
    <subcellularLocation>
        <location evidence="2">Endoplasmic reticulum membrane</location>
        <topology evidence="2">Peripheral membrane protein</topology>
        <orientation evidence="2">Cytoplasmic side</orientation>
    </subcellularLocation>
</comment>
<feature type="domain" description="Sec23/Sec24 trunk" evidence="10">
    <location>
        <begin position="909"/>
        <end position="1152"/>
    </location>
</feature>
<dbReference type="InterPro" id="IPR007123">
    <property type="entry name" value="Gelsolin-like_dom"/>
</dbReference>
<feature type="compositionally biased region" description="Polar residues" evidence="7">
    <location>
        <begin position="334"/>
        <end position="343"/>
    </location>
</feature>
<feature type="domain" description="Zinc finger Sec23/Sec24-type" evidence="9">
    <location>
        <begin position="832"/>
        <end position="870"/>
    </location>
</feature>
<dbReference type="Gene3D" id="3.40.50.410">
    <property type="entry name" value="von Willebrand factor, type A domain"/>
    <property type="match status" value="1"/>
</dbReference>
<dbReference type="GeneID" id="107072159"/>
<feature type="compositionally biased region" description="Polar residues" evidence="7">
    <location>
        <begin position="536"/>
        <end position="549"/>
    </location>
</feature>
<dbReference type="RefSeq" id="XP_015187344.1">
    <property type="nucleotide sequence ID" value="XM_015331858.1"/>
</dbReference>
<feature type="compositionally biased region" description="Polar residues" evidence="7">
    <location>
        <begin position="438"/>
        <end position="488"/>
    </location>
</feature>
<sequence>MSGPSIKGQQYPPIPRPPNPGHHYSEPPNINAPPLPGQPNMFPPPLSNQQNYSKPPLTMMGQQNFSGLPSSGYQMQSNIPPPMTNTSGPPKPPMYSMPPTTHGQLSSSPVPNQPPKCLSPMSDNNRNMLSNASASLSSNSQNLMSNTASAMPPTSQNSMSNALPHMPPSSLSMMSNISTKMPPSNQNLMSNMAPQMPPSNQSTMSSNLAQMPPTTQNMIPNTMAQMPPKNQNLINASPHMPPHSSPNMMSNVSHQMPPNSQNLISNSGSEGPPRSQSMMSNTAPPMPPSSQNLISNSGSEGPPRSQSMMSNTAPPMPPSSQSLMSNSGAEMPPRSQSMMSNTAPPMPPPSSQNLMSNTGAEMPPRSQSMMSNTTPPMPQSSQNLMSSSGSEMPPRSSNTGSQMPPSTQNLISNSGSEMPPRSQSMMSNTAPPMPPPSSQNLISNSGSEMPPRSQSMMSNTAPPMPQSSQNLMSNSGAEMPPKSQSMMSNTMAQMPPSSTNLMSNSGAEMSQRTQGMMPNISAQMPPRSQNISNTSAHMPPSSQNMMSSTMAQMPPSSQNMMSSTMAQMPPSSQNMMSNTMAQMPPNSQNMMSNTMAQMPPSSQNLMSHNAPPSMQPSSQNMMPSALAPNHPPMYPVEQSGQSHMSPLPGYPMQKSGRYPTAPPMSGQAITNPNLNRPMPTPMTNYQQGGYPQPGYHNQTDMYGSQRSPYQSGPMGSTENYQSGMQSQQARRLDPDQMPSPIQVIQDDQCAKGGVFITNQIGLVPPLVTTKFVIQDQGNASPRYIRSTMYTVPTNADILKQTMVPFALIINPMARAEEGEYEPPIVDMGEIGPVRCVRCKAYMSPFMQFIDAGRRFQCMFCRATTEVPAEYFQHLDHRGQRMDRYERPELMLGTYEFIATKEYCRDNVLPKPPAIVFVIDVSYNMIKSGLVNLLCAEMKSIIKHLPIDVDQVKSNMKVGFITYNNTVHFYNVNPCLTQPQMMVVGDVQDVFMPLLDGFLCDIDESEVVIDSLMTQIPAMFADTRETETILAPAIRAGLEALKASECAGKLIVFHSSLPIAEAPGKLKNRDDRKLLGTDKEKSVLAPQNNVYNNLGQECVDAGCSVDLFIFNNSYVDIATIGQICRLTGGEVYKYTYFQADVDGDRLVSDIITNISRPIAFDARMRLRTSTGVRPTDFYGHFFMSNTTEMELPSIDCDKAVAVEIKHDDKLAENEGVYIQAALLYTSCGGVRRLRILNLSLKNSSQITELYRTCDLDAIVNYFSKQCVFKLIESTPRAVKDNLISRCANMLAAYRKNCASTSNAGQLILPECMKLLPLYVNCILKSDAISGGSDMTIDDRSFVMQAVATMPVSISVVYMYPRLLPLHDIDPDNTELPQMLRCSFDKFSEEGAYLLENSVHMFLWLGVALSPLWVKAVFDVISVIKVDTDRTSLPILDNPLNKRIREIIDQVRQERHRCMRLTIVRQKEKLEMVLRHFLIEDRGNDGSPSYVDFLCHMHKEIRELLKP</sequence>
<accession>A0ABM1J4F5</accession>
<feature type="compositionally biased region" description="Polar residues" evidence="7">
    <location>
        <begin position="101"/>
        <end position="110"/>
    </location>
</feature>
<evidence type="ECO:0000259" key="9">
    <source>
        <dbReference type="Pfam" id="PF04810"/>
    </source>
</evidence>
<evidence type="ECO:0000313" key="14">
    <source>
        <dbReference type="RefSeq" id="XP_015187343.1"/>
    </source>
</evidence>
<dbReference type="InterPro" id="IPR036465">
    <property type="entry name" value="vWFA_dom_sf"/>
</dbReference>